<keyword evidence="2" id="KW-1185">Reference proteome</keyword>
<dbReference type="AlphaFoldDB" id="A0A9Q3HUT2"/>
<dbReference type="EMBL" id="AVOT02025664">
    <property type="protein sequence ID" value="MBW0517077.1"/>
    <property type="molecule type" value="Genomic_DNA"/>
</dbReference>
<feature type="non-terminal residue" evidence="1">
    <location>
        <position position="207"/>
    </location>
</feature>
<reference evidence="1" key="1">
    <citation type="submission" date="2021-03" db="EMBL/GenBank/DDBJ databases">
        <title>Draft genome sequence of rust myrtle Austropuccinia psidii MF-1, a brazilian biotype.</title>
        <authorList>
            <person name="Quecine M.C."/>
            <person name="Pachon D.M.R."/>
            <person name="Bonatelli M.L."/>
            <person name="Correr F.H."/>
            <person name="Franceschini L.M."/>
            <person name="Leite T.F."/>
            <person name="Margarido G.R.A."/>
            <person name="Almeida C.A."/>
            <person name="Ferrarezi J.A."/>
            <person name="Labate C.A."/>
        </authorList>
    </citation>
    <scope>NUCLEOTIDE SEQUENCE</scope>
    <source>
        <strain evidence="1">MF-1</strain>
    </source>
</reference>
<protein>
    <submittedName>
        <fullName evidence="1">Uncharacterized protein</fullName>
    </submittedName>
</protein>
<comment type="caution">
    <text evidence="1">The sequence shown here is derived from an EMBL/GenBank/DDBJ whole genome shotgun (WGS) entry which is preliminary data.</text>
</comment>
<proteinExistence type="predicted"/>
<name>A0A9Q3HUT2_9BASI</name>
<dbReference type="Proteomes" id="UP000765509">
    <property type="component" value="Unassembled WGS sequence"/>
</dbReference>
<organism evidence="1 2">
    <name type="scientific">Austropuccinia psidii MF-1</name>
    <dbReference type="NCBI Taxonomy" id="1389203"/>
    <lineage>
        <taxon>Eukaryota</taxon>
        <taxon>Fungi</taxon>
        <taxon>Dikarya</taxon>
        <taxon>Basidiomycota</taxon>
        <taxon>Pucciniomycotina</taxon>
        <taxon>Pucciniomycetes</taxon>
        <taxon>Pucciniales</taxon>
        <taxon>Sphaerophragmiaceae</taxon>
        <taxon>Austropuccinia</taxon>
    </lineage>
</organism>
<accession>A0A9Q3HUT2</accession>
<gene>
    <name evidence="1" type="ORF">O181_056792</name>
</gene>
<evidence type="ECO:0000313" key="2">
    <source>
        <dbReference type="Proteomes" id="UP000765509"/>
    </source>
</evidence>
<sequence>MFPRNPTSSKIPDWCCQGPQILSKNDDCLISPHPTQNEQQYSTKASKSSNNLSSLDWCCQGPLVEFKSEGSLKQHPKFNKKRTQAQRRNQASIHKVRSELQLNPYQTTEDCLIQVYPKEKSNLLILPRASISEKSKIGFDYANKKSLMIFCVHNLVNSSRKTQELKNIILTLMKLGQNCQPIKNKKKIAGIMKRVGFQAGSYKDKSA</sequence>
<evidence type="ECO:0000313" key="1">
    <source>
        <dbReference type="EMBL" id="MBW0517077.1"/>
    </source>
</evidence>